<evidence type="ECO:0000313" key="2">
    <source>
        <dbReference type="Proteomes" id="UP000199159"/>
    </source>
</evidence>
<sequence length="54" mass="6216">MFNKRSTELDEVKAASKRGAKEDILHVSLFDEGYDLRYGNNNNLKQKIDENDNA</sequence>
<name>A0A1H0WQJ3_9BACI</name>
<dbReference type="EMBL" id="FNJU01000013">
    <property type="protein sequence ID" value="SDP92980.1"/>
    <property type="molecule type" value="Genomic_DNA"/>
</dbReference>
<dbReference type="AlphaFoldDB" id="A0A1H0WQJ3"/>
<dbReference type="STRING" id="930152.SAMN05216565_113102"/>
<dbReference type="Proteomes" id="UP000199159">
    <property type="component" value="Unassembled WGS sequence"/>
</dbReference>
<gene>
    <name evidence="1" type="ORF">SAMN05216565_113102</name>
</gene>
<protein>
    <submittedName>
        <fullName evidence="1">Uncharacterized protein</fullName>
    </submittedName>
</protein>
<evidence type="ECO:0000313" key="1">
    <source>
        <dbReference type="EMBL" id="SDP92980.1"/>
    </source>
</evidence>
<organism evidence="1 2">
    <name type="scientific">Litchfieldia salsa</name>
    <dbReference type="NCBI Taxonomy" id="930152"/>
    <lineage>
        <taxon>Bacteria</taxon>
        <taxon>Bacillati</taxon>
        <taxon>Bacillota</taxon>
        <taxon>Bacilli</taxon>
        <taxon>Bacillales</taxon>
        <taxon>Bacillaceae</taxon>
        <taxon>Litchfieldia</taxon>
    </lineage>
</organism>
<reference evidence="2" key="1">
    <citation type="submission" date="2016-10" db="EMBL/GenBank/DDBJ databases">
        <authorList>
            <person name="Varghese N."/>
            <person name="Submissions S."/>
        </authorList>
    </citation>
    <scope>NUCLEOTIDE SEQUENCE [LARGE SCALE GENOMIC DNA]</scope>
    <source>
        <strain evidence="2">IBRC-M10078</strain>
    </source>
</reference>
<proteinExistence type="predicted"/>
<dbReference type="RefSeq" id="WP_175490392.1">
    <property type="nucleotide sequence ID" value="NZ_FNJU01000013.1"/>
</dbReference>
<keyword evidence="2" id="KW-1185">Reference proteome</keyword>
<accession>A0A1H0WQJ3</accession>